<dbReference type="EMBL" id="CVRI01000002">
    <property type="protein sequence ID" value="CRK86649.1"/>
    <property type="molecule type" value="Genomic_DNA"/>
</dbReference>
<keyword evidence="2" id="KW-1185">Reference proteome</keyword>
<organism evidence="1 2">
    <name type="scientific">Clunio marinus</name>
    <dbReference type="NCBI Taxonomy" id="568069"/>
    <lineage>
        <taxon>Eukaryota</taxon>
        <taxon>Metazoa</taxon>
        <taxon>Ecdysozoa</taxon>
        <taxon>Arthropoda</taxon>
        <taxon>Hexapoda</taxon>
        <taxon>Insecta</taxon>
        <taxon>Pterygota</taxon>
        <taxon>Neoptera</taxon>
        <taxon>Endopterygota</taxon>
        <taxon>Diptera</taxon>
        <taxon>Nematocera</taxon>
        <taxon>Chironomoidea</taxon>
        <taxon>Chironomidae</taxon>
        <taxon>Clunio</taxon>
    </lineage>
</organism>
<dbReference type="Proteomes" id="UP000183832">
    <property type="component" value="Unassembled WGS sequence"/>
</dbReference>
<gene>
    <name evidence="1" type="ORF">CLUMA_CG000485</name>
</gene>
<evidence type="ECO:0000313" key="2">
    <source>
        <dbReference type="Proteomes" id="UP000183832"/>
    </source>
</evidence>
<proteinExistence type="predicted"/>
<evidence type="ECO:0000313" key="1">
    <source>
        <dbReference type="EMBL" id="CRK86649.1"/>
    </source>
</evidence>
<protein>
    <submittedName>
        <fullName evidence="1">CLUMA_CG000485, isoform A</fullName>
    </submittedName>
</protein>
<dbReference type="AlphaFoldDB" id="A0A1J1HK77"/>
<reference evidence="1 2" key="1">
    <citation type="submission" date="2015-04" db="EMBL/GenBank/DDBJ databases">
        <authorList>
            <person name="Syromyatnikov M.Y."/>
            <person name="Popov V.N."/>
        </authorList>
    </citation>
    <scope>NUCLEOTIDE SEQUENCE [LARGE SCALE GENOMIC DNA]</scope>
</reference>
<name>A0A1J1HK77_9DIPT</name>
<sequence>MKFIDIPISEIVKLNRQLTKLFVKYDQAFRRCLKVDDEKFSADISLSFNHHKPPTNMPHAHKKNLAHDNTGKYYFAPLNSVNSGDCSMWGIIGLVKSFAAVVYDT</sequence>
<accession>A0A1J1HK77</accession>